<gene>
    <name evidence="8" type="ORF">PLEOSDRAFT_1095055</name>
</gene>
<comment type="subcellular location">
    <subcellularLocation>
        <location evidence="1">Membrane</location>
        <topology evidence="1">Multi-pass membrane protein</topology>
    </subcellularLocation>
</comment>
<evidence type="ECO:0000313" key="9">
    <source>
        <dbReference type="Proteomes" id="UP000027073"/>
    </source>
</evidence>
<protein>
    <recommendedName>
        <fullName evidence="7">Glucose receptor Git3-like N-terminal domain-containing protein</fullName>
    </recommendedName>
</protein>
<dbReference type="Proteomes" id="UP000027073">
    <property type="component" value="Unassembled WGS sequence"/>
</dbReference>
<dbReference type="PANTHER" id="PTHR23112:SF37">
    <property type="entry name" value="G PROTEIN-COUPLED RECEPTOR GPR1"/>
    <property type="match status" value="1"/>
</dbReference>
<evidence type="ECO:0000256" key="1">
    <source>
        <dbReference type="ARBA" id="ARBA00004141"/>
    </source>
</evidence>
<feature type="transmembrane region" description="Helical" evidence="6">
    <location>
        <begin position="122"/>
        <end position="146"/>
    </location>
</feature>
<feature type="transmembrane region" description="Helical" evidence="6">
    <location>
        <begin position="327"/>
        <end position="349"/>
    </location>
</feature>
<dbReference type="CDD" id="cd00637">
    <property type="entry name" value="7tm_classA_rhodopsin-like"/>
    <property type="match status" value="1"/>
</dbReference>
<sequence>MAIEGFTLAMSILNFTGGILSALGSGFIILCYLALPLRRHFRHVLILNLAVADFINSVNNSASGSQILIKKRELSSGPACVLNGFIGQISVQAADCAILAIAVVTVYTITKTSHSRLVSGEWEWPMIMGVTGAIWLLPLTTSFLALGKHWYAPVSGNWCWLVDNPVHLRYVLTHGWRYLFMLLELILYTYLHIFLRRHFRRLAVPIVSNVPTSSNHFTQSIPLTPVTFTPQPHADGTESKHDVASSSHPEYPASPFADDDLPKMRGPLTDNPYDAEPSSPIPTGPSQSQAKPSGGSLKHVFAHRRAEKPNKPASSVNPRERAIQRVLLLNAYPLLYIILWIPGLANRIIEASGGSSRVTQVMQASTQFVGLANALTYGWNERIMTQLKEKYRPRY</sequence>
<evidence type="ECO:0000256" key="2">
    <source>
        <dbReference type="ARBA" id="ARBA00022692"/>
    </source>
</evidence>
<dbReference type="Gene3D" id="1.20.1070.10">
    <property type="entry name" value="Rhodopsin 7-helix transmembrane proteins"/>
    <property type="match status" value="1"/>
</dbReference>
<dbReference type="GO" id="GO:0005886">
    <property type="term" value="C:plasma membrane"/>
    <property type="evidence" value="ECO:0007669"/>
    <property type="project" value="TreeGrafter"/>
</dbReference>
<dbReference type="HOGENOM" id="CLU_032576_0_1_1"/>
<dbReference type="InParanoid" id="A0A067N6Z8"/>
<keyword evidence="3 6" id="KW-1133">Transmembrane helix</keyword>
<name>A0A067N6Z8_PLEO1</name>
<proteinExistence type="predicted"/>
<dbReference type="PANTHER" id="PTHR23112">
    <property type="entry name" value="G PROTEIN-COUPLED RECEPTOR 157-RELATED"/>
    <property type="match status" value="1"/>
</dbReference>
<dbReference type="AlphaFoldDB" id="A0A067N6Z8"/>
<dbReference type="VEuPathDB" id="FungiDB:PLEOSDRAFT_1095055"/>
<feature type="transmembrane region" description="Helical" evidence="6">
    <location>
        <begin position="175"/>
        <end position="195"/>
    </location>
</feature>
<accession>A0A067N6Z8</accession>
<evidence type="ECO:0000259" key="7">
    <source>
        <dbReference type="Pfam" id="PF11710"/>
    </source>
</evidence>
<feature type="domain" description="Glucose receptor Git3-like N-terminal" evidence="7">
    <location>
        <begin position="11"/>
        <end position="201"/>
    </location>
</feature>
<dbReference type="SUPFAM" id="SSF81321">
    <property type="entry name" value="Family A G protein-coupled receptor-like"/>
    <property type="match status" value="1"/>
</dbReference>
<feature type="transmembrane region" description="Helical" evidence="6">
    <location>
        <begin position="361"/>
        <end position="380"/>
    </location>
</feature>
<dbReference type="GO" id="GO:0007189">
    <property type="term" value="P:adenylate cyclase-activating G protein-coupled receptor signaling pathway"/>
    <property type="evidence" value="ECO:0007669"/>
    <property type="project" value="TreeGrafter"/>
</dbReference>
<dbReference type="STRING" id="1137138.A0A067N6Z8"/>
<keyword evidence="4 6" id="KW-0472">Membrane</keyword>
<dbReference type="InterPro" id="IPR023041">
    <property type="entry name" value="Glucose_rcpt_Git3-like_N"/>
</dbReference>
<dbReference type="OrthoDB" id="2908662at2759"/>
<evidence type="ECO:0000256" key="6">
    <source>
        <dbReference type="SAM" id="Phobius"/>
    </source>
</evidence>
<feature type="transmembrane region" description="Helical" evidence="6">
    <location>
        <begin position="12"/>
        <end position="33"/>
    </location>
</feature>
<dbReference type="Pfam" id="PF11710">
    <property type="entry name" value="Git3"/>
    <property type="match status" value="1"/>
</dbReference>
<evidence type="ECO:0000313" key="8">
    <source>
        <dbReference type="EMBL" id="KDQ22735.1"/>
    </source>
</evidence>
<evidence type="ECO:0000256" key="3">
    <source>
        <dbReference type="ARBA" id="ARBA00022989"/>
    </source>
</evidence>
<reference evidence="9" key="1">
    <citation type="journal article" date="2014" name="Proc. Natl. Acad. Sci. U.S.A.">
        <title>Extensive sampling of basidiomycete genomes demonstrates inadequacy of the white-rot/brown-rot paradigm for wood decay fungi.</title>
        <authorList>
            <person name="Riley R."/>
            <person name="Salamov A.A."/>
            <person name="Brown D.W."/>
            <person name="Nagy L.G."/>
            <person name="Floudas D."/>
            <person name="Held B.W."/>
            <person name="Levasseur A."/>
            <person name="Lombard V."/>
            <person name="Morin E."/>
            <person name="Otillar R."/>
            <person name="Lindquist E.A."/>
            <person name="Sun H."/>
            <person name="LaButti K.M."/>
            <person name="Schmutz J."/>
            <person name="Jabbour D."/>
            <person name="Luo H."/>
            <person name="Baker S.E."/>
            <person name="Pisabarro A.G."/>
            <person name="Walton J.D."/>
            <person name="Blanchette R.A."/>
            <person name="Henrissat B."/>
            <person name="Martin F."/>
            <person name="Cullen D."/>
            <person name="Hibbett D.S."/>
            <person name="Grigoriev I.V."/>
        </authorList>
    </citation>
    <scope>NUCLEOTIDE SEQUENCE [LARGE SCALE GENOMIC DNA]</scope>
    <source>
        <strain evidence="9">PC15</strain>
    </source>
</reference>
<dbReference type="EMBL" id="KL198014">
    <property type="protein sequence ID" value="KDQ22735.1"/>
    <property type="molecule type" value="Genomic_DNA"/>
</dbReference>
<dbReference type="GO" id="GO:0004930">
    <property type="term" value="F:G protein-coupled receptor activity"/>
    <property type="evidence" value="ECO:0007669"/>
    <property type="project" value="TreeGrafter"/>
</dbReference>
<feature type="region of interest" description="Disordered" evidence="5">
    <location>
        <begin position="227"/>
        <end position="297"/>
    </location>
</feature>
<evidence type="ECO:0000256" key="4">
    <source>
        <dbReference type="ARBA" id="ARBA00023136"/>
    </source>
</evidence>
<evidence type="ECO:0000256" key="5">
    <source>
        <dbReference type="SAM" id="MobiDB-lite"/>
    </source>
</evidence>
<keyword evidence="2 6" id="KW-0812">Transmembrane</keyword>
<organism evidence="8 9">
    <name type="scientific">Pleurotus ostreatus (strain PC15)</name>
    <name type="common">Oyster mushroom</name>
    <dbReference type="NCBI Taxonomy" id="1137138"/>
    <lineage>
        <taxon>Eukaryota</taxon>
        <taxon>Fungi</taxon>
        <taxon>Dikarya</taxon>
        <taxon>Basidiomycota</taxon>
        <taxon>Agaricomycotina</taxon>
        <taxon>Agaricomycetes</taxon>
        <taxon>Agaricomycetidae</taxon>
        <taxon>Agaricales</taxon>
        <taxon>Pleurotineae</taxon>
        <taxon>Pleurotaceae</taxon>
        <taxon>Pleurotus</taxon>
    </lineage>
</organism>